<keyword evidence="2" id="KW-1185">Reference proteome</keyword>
<evidence type="ECO:0000313" key="1">
    <source>
        <dbReference type="EMBL" id="MFC2970672.1"/>
    </source>
</evidence>
<sequence>MQVNVRPISSPLGHWQVQFGKVAVTFRSENEARQFVNTLETRLKAPHPWPTSQQYAGS</sequence>
<dbReference type="Proteomes" id="UP001595457">
    <property type="component" value="Unassembled WGS sequence"/>
</dbReference>
<organism evidence="1 2">
    <name type="scientific">Azotobacter bryophylli</name>
    <dbReference type="NCBI Taxonomy" id="1986537"/>
    <lineage>
        <taxon>Bacteria</taxon>
        <taxon>Pseudomonadati</taxon>
        <taxon>Pseudomonadota</taxon>
        <taxon>Gammaproteobacteria</taxon>
        <taxon>Pseudomonadales</taxon>
        <taxon>Pseudomonadaceae</taxon>
        <taxon>Azotobacter</taxon>
    </lineage>
</organism>
<evidence type="ECO:0000313" key="2">
    <source>
        <dbReference type="Proteomes" id="UP001595457"/>
    </source>
</evidence>
<dbReference type="RefSeq" id="WP_377812244.1">
    <property type="nucleotide sequence ID" value="NZ_JBHRSJ010000001.1"/>
</dbReference>
<dbReference type="EMBL" id="JBHRSJ010000001">
    <property type="protein sequence ID" value="MFC2970672.1"/>
    <property type="molecule type" value="Genomic_DNA"/>
</dbReference>
<accession>A0ABV7ANX8</accession>
<gene>
    <name evidence="1" type="ORF">ACFOJE_00390</name>
</gene>
<reference evidence="2" key="1">
    <citation type="journal article" date="2019" name="Int. J. Syst. Evol. Microbiol.">
        <title>The Global Catalogue of Microorganisms (GCM) 10K type strain sequencing project: providing services to taxonomists for standard genome sequencing and annotation.</title>
        <authorList>
            <consortium name="The Broad Institute Genomics Platform"/>
            <consortium name="The Broad Institute Genome Sequencing Center for Infectious Disease"/>
            <person name="Wu L."/>
            <person name="Ma J."/>
        </authorList>
    </citation>
    <scope>NUCLEOTIDE SEQUENCE [LARGE SCALE GENOMIC DNA]</scope>
    <source>
        <strain evidence="2">KCTC 62195</strain>
    </source>
</reference>
<name>A0ABV7ANX8_9GAMM</name>
<protein>
    <submittedName>
        <fullName evidence="1">Uncharacterized protein</fullName>
    </submittedName>
</protein>
<comment type="caution">
    <text evidence="1">The sequence shown here is derived from an EMBL/GenBank/DDBJ whole genome shotgun (WGS) entry which is preliminary data.</text>
</comment>
<proteinExistence type="predicted"/>